<feature type="compositionally biased region" description="Polar residues" evidence="7">
    <location>
        <begin position="288"/>
        <end position="312"/>
    </location>
</feature>
<dbReference type="eggNOG" id="KOG4141">
    <property type="taxonomic scope" value="Eukaryota"/>
</dbReference>
<dbReference type="Pfam" id="PF04098">
    <property type="entry name" value="Rad52_Rad22"/>
    <property type="match status" value="1"/>
</dbReference>
<name>Q2GY78_CHAGB</name>
<dbReference type="GO" id="GO:0045002">
    <property type="term" value="P:double-strand break repair via single-strand annealing"/>
    <property type="evidence" value="ECO:0007669"/>
    <property type="project" value="TreeGrafter"/>
</dbReference>
<evidence type="ECO:0000256" key="2">
    <source>
        <dbReference type="ARBA" id="ARBA00022763"/>
    </source>
</evidence>
<dbReference type="Gene3D" id="3.30.390.80">
    <property type="entry name" value="DNA repair protein Rad52/59/22"/>
    <property type="match status" value="1"/>
</dbReference>
<organism evidence="8 9">
    <name type="scientific">Chaetomium globosum (strain ATCC 6205 / CBS 148.51 / DSM 1962 / NBRC 6347 / NRRL 1970)</name>
    <name type="common">Soil fungus</name>
    <dbReference type="NCBI Taxonomy" id="306901"/>
    <lineage>
        <taxon>Eukaryota</taxon>
        <taxon>Fungi</taxon>
        <taxon>Dikarya</taxon>
        <taxon>Ascomycota</taxon>
        <taxon>Pezizomycotina</taxon>
        <taxon>Sordariomycetes</taxon>
        <taxon>Sordariomycetidae</taxon>
        <taxon>Sordariales</taxon>
        <taxon>Chaetomiaceae</taxon>
        <taxon>Chaetomium</taxon>
    </lineage>
</organism>
<feature type="compositionally biased region" description="Polar residues" evidence="7">
    <location>
        <begin position="257"/>
        <end position="279"/>
    </location>
</feature>
<evidence type="ECO:0000256" key="4">
    <source>
        <dbReference type="ARBA" id="ARBA00023172"/>
    </source>
</evidence>
<keyword evidence="9" id="KW-1185">Reference proteome</keyword>
<feature type="region of interest" description="Disordered" evidence="7">
    <location>
        <begin position="408"/>
        <end position="611"/>
    </location>
</feature>
<gene>
    <name evidence="8" type="ORF">CHGG_07076</name>
</gene>
<dbReference type="InterPro" id="IPR007232">
    <property type="entry name" value="Rad52_Rad59_Rad22"/>
</dbReference>
<comment type="similarity">
    <text evidence="1">Belongs to the RAD52 family.</text>
</comment>
<dbReference type="OrthoDB" id="206565at2759"/>
<keyword evidence="4" id="KW-0233">DNA recombination</keyword>
<dbReference type="InterPro" id="IPR042525">
    <property type="entry name" value="Rad52_Rad59_Rad22_sf"/>
</dbReference>
<feature type="compositionally biased region" description="Pro residues" evidence="7">
    <location>
        <begin position="340"/>
        <end position="351"/>
    </location>
</feature>
<feature type="region of interest" description="Disordered" evidence="7">
    <location>
        <begin position="239"/>
        <end position="388"/>
    </location>
</feature>
<dbReference type="VEuPathDB" id="FungiDB:CHGG_07076"/>
<reference evidence="9" key="1">
    <citation type="journal article" date="2015" name="Genome Announc.">
        <title>Draft genome sequence of the cellulolytic fungus Chaetomium globosum.</title>
        <authorList>
            <person name="Cuomo C.A."/>
            <person name="Untereiner W.A."/>
            <person name="Ma L.-J."/>
            <person name="Grabherr M."/>
            <person name="Birren B.W."/>
        </authorList>
    </citation>
    <scope>NUCLEOTIDE SEQUENCE [LARGE SCALE GENOMIC DNA]</scope>
    <source>
        <strain evidence="9">ATCC 6205 / CBS 148.51 / DSM 1962 / NBRC 6347 / NRRL 1970</strain>
    </source>
</reference>
<dbReference type="GO" id="GO:0003697">
    <property type="term" value="F:single-stranded DNA binding"/>
    <property type="evidence" value="ECO:0007669"/>
    <property type="project" value="UniProtKB-ARBA"/>
</dbReference>
<accession>Q2GY78</accession>
<evidence type="ECO:0000256" key="5">
    <source>
        <dbReference type="ARBA" id="ARBA00023204"/>
    </source>
</evidence>
<evidence type="ECO:0000313" key="8">
    <source>
        <dbReference type="EMBL" id="EAQ85823.1"/>
    </source>
</evidence>
<evidence type="ECO:0000313" key="9">
    <source>
        <dbReference type="Proteomes" id="UP000001056"/>
    </source>
</evidence>
<dbReference type="HOGENOM" id="CLU_011431_4_0_1"/>
<dbReference type="GO" id="GO:0006312">
    <property type="term" value="P:mitotic recombination"/>
    <property type="evidence" value="ECO:0007669"/>
    <property type="project" value="TreeGrafter"/>
</dbReference>
<proteinExistence type="inferred from homology"/>
<feature type="compositionally biased region" description="Gly residues" evidence="7">
    <location>
        <begin position="586"/>
        <end position="600"/>
    </location>
</feature>
<keyword evidence="5" id="KW-0234">DNA repair</keyword>
<dbReference type="InParanoid" id="Q2GY78"/>
<evidence type="ECO:0000256" key="1">
    <source>
        <dbReference type="ARBA" id="ARBA00006638"/>
    </source>
</evidence>
<dbReference type="PANTHER" id="PTHR12132">
    <property type="entry name" value="DNA REPAIR AND RECOMBINATION PROTEIN RAD52, RAD59"/>
    <property type="match status" value="1"/>
</dbReference>
<feature type="compositionally biased region" description="Gly residues" evidence="7">
    <location>
        <begin position="557"/>
        <end position="575"/>
    </location>
</feature>
<dbReference type="GO" id="GO:0000724">
    <property type="term" value="P:double-strand break repair via homologous recombination"/>
    <property type="evidence" value="ECO:0007669"/>
    <property type="project" value="TreeGrafter"/>
</dbReference>
<dbReference type="GO" id="GO:0005634">
    <property type="term" value="C:nucleus"/>
    <property type="evidence" value="ECO:0007669"/>
    <property type="project" value="TreeGrafter"/>
</dbReference>
<dbReference type="PANTHER" id="PTHR12132:SF1">
    <property type="entry name" value="DNA REPAIR PROTEIN RAD52 HOMOLOG"/>
    <property type="match status" value="1"/>
</dbReference>
<protein>
    <recommendedName>
        <fullName evidence="6">RAD52 homolog</fullName>
    </recommendedName>
</protein>
<evidence type="ECO:0000256" key="7">
    <source>
        <dbReference type="SAM" id="MobiDB-lite"/>
    </source>
</evidence>
<dbReference type="Proteomes" id="UP000001056">
    <property type="component" value="Unassembled WGS sequence"/>
</dbReference>
<dbReference type="RefSeq" id="XP_001224732.1">
    <property type="nucleotide sequence ID" value="XM_001224731.1"/>
</dbReference>
<keyword evidence="2" id="KW-0227">DNA damage</keyword>
<keyword evidence="3" id="KW-0238">DNA-binding</keyword>
<evidence type="ECO:0000256" key="6">
    <source>
        <dbReference type="ARBA" id="ARBA00077224"/>
    </source>
</evidence>
<dbReference type="AlphaFoldDB" id="Q2GY78"/>
<dbReference type="STRING" id="306901.Q2GY78"/>
<dbReference type="InterPro" id="IPR041247">
    <property type="entry name" value="Rad52_fam"/>
</dbReference>
<sequence>MPAPGDQHTSISKPFEAPQQHMYEYTAQEIAALQTQLEKQLGPEFLSVRPGNGQQKVHYLSGDKAIALANQVFGFNGWSSSIISIETDYLEEDKQSKRANIGIAVVVRITLRDGTYHEDVGYGIVANGQSKGSAFQKAKKEATTDALKRALRQFGNVLGNCLYDKAYLTKVVKIKPPQPKFDEGRLHRHPDFVVKKELQRAEPKAERPTMAPAQPPPPQLPTAESFEDFLEELDEADFNIEDDSNPDEIALPDSSETKSNQSSGTNASNNQLKNGGSNPMQPPARQLSRISSAGSNPPRQAPQTPVQQAAKSNPNNFAGAGARGPPAAARPPQQFNQARPAPPPQPQPQPQPNNANQNHHQNPSRNPQTHMTPPPAGHAVVNMEPPAGEASFLSARAIKSVPDKAIEAGEFDRKPGHVFNPRLESPSIRRTPGVDHSATKPVSKSGRHVPGIKTDDAEGDGIASATGIGGGGGGVGGGRGFAAAPRPGPPAGPGAGAGAGSGPSAAAAAAAAAAGPRTGNMFNPQLDQARRIGAPVSSSPLGNRGQFRPPTIKRPAGGDGPGHGAVAGANGGGLGRVPLGDVSNAPGGGGGISGGGGGVVKGPDLKRQRTS</sequence>
<feature type="compositionally biased region" description="Low complexity" evidence="7">
    <location>
        <begin position="313"/>
        <end position="339"/>
    </location>
</feature>
<evidence type="ECO:0000256" key="3">
    <source>
        <dbReference type="ARBA" id="ARBA00023125"/>
    </source>
</evidence>
<feature type="compositionally biased region" description="Gly residues" evidence="7">
    <location>
        <begin position="467"/>
        <end position="480"/>
    </location>
</feature>
<dbReference type="OMA" id="NLHRHAD"/>
<feature type="compositionally biased region" description="Low complexity" evidence="7">
    <location>
        <begin position="352"/>
        <end position="363"/>
    </location>
</feature>
<dbReference type="SUPFAM" id="SSF54768">
    <property type="entry name" value="dsRNA-binding domain-like"/>
    <property type="match status" value="1"/>
</dbReference>
<dbReference type="GeneID" id="4394013"/>
<dbReference type="EMBL" id="CH408033">
    <property type="protein sequence ID" value="EAQ85823.1"/>
    <property type="molecule type" value="Genomic_DNA"/>
</dbReference>
<feature type="region of interest" description="Disordered" evidence="7">
    <location>
        <begin position="178"/>
        <end position="223"/>
    </location>
</feature>
<dbReference type="FunFam" id="3.30.390.80:FF:000001">
    <property type="entry name" value="DNA repair protein RAD52 homolog"/>
    <property type="match status" value="1"/>
</dbReference>
<feature type="compositionally biased region" description="Low complexity" evidence="7">
    <location>
        <begin position="502"/>
        <end position="519"/>
    </location>
</feature>
<feature type="compositionally biased region" description="Basic and acidic residues" evidence="7">
    <location>
        <begin position="180"/>
        <end position="207"/>
    </location>
</feature>